<sequence length="409" mass="48498">MSNKDVINENNSLIEEFQDNQIDVKDITSSIITNPYGAITLPYDDGVDLNSFSRILEDKLSSSYKIFWFFGIYEEIIKGNKYISFRKLVCRMIVGAWYPVTQYKLSLGIQDRLYDLVILIHEKYNIPYDMNKNKLLEVIENIEDVEVEKRIKKLRDYVPYRLLTPFFAKELALTKDIFKKNGTKRNKFIAELTNLDERAIYKIDINNKIIEINDSWYKYIRANQTIIYGWMHYNLVCYLQKRNPNVPAIPFKITAPGKRDLSKATKLWTEINRDKTVSDIYTGKELTEENFSNYGNLSIDHFIPWSFVLHDELWNLAPTFKNVNSQKSNKLPDLNLYMDKFCEIQYKSFDIMQRNPKRYKKHLEGYLSINIAANNERKIEKEEFNQKLKANIEPLYQIAYNQGYGVWER</sequence>
<reference evidence="2" key="1">
    <citation type="submission" date="2019-04" db="EMBL/GenBank/DDBJ databases">
        <title>Evolution of Biomass-Degrading Anaerobic Consortia Revealed by Metagenomics.</title>
        <authorList>
            <person name="Peng X."/>
        </authorList>
    </citation>
    <scope>NUCLEOTIDE SEQUENCE</scope>
    <source>
        <strain evidence="2">SIG254</strain>
    </source>
</reference>
<dbReference type="InterPro" id="IPR003615">
    <property type="entry name" value="HNH_nuc"/>
</dbReference>
<accession>A0A927W4B6</accession>
<gene>
    <name evidence="2" type="ORF">E7215_08920</name>
</gene>
<evidence type="ECO:0000313" key="2">
    <source>
        <dbReference type="EMBL" id="MBE6060278.1"/>
    </source>
</evidence>
<dbReference type="Proteomes" id="UP000768462">
    <property type="component" value="Unassembled WGS sequence"/>
</dbReference>
<evidence type="ECO:0000313" key="3">
    <source>
        <dbReference type="Proteomes" id="UP000768462"/>
    </source>
</evidence>
<proteinExistence type="predicted"/>
<name>A0A927W4B6_9CLOT</name>
<protein>
    <submittedName>
        <fullName evidence="2">HNH endonuclease</fullName>
    </submittedName>
</protein>
<organism evidence="2 3">
    <name type="scientific">Clostridium sulfidigenes</name>
    <dbReference type="NCBI Taxonomy" id="318464"/>
    <lineage>
        <taxon>Bacteria</taxon>
        <taxon>Bacillati</taxon>
        <taxon>Bacillota</taxon>
        <taxon>Clostridia</taxon>
        <taxon>Eubacteriales</taxon>
        <taxon>Clostridiaceae</taxon>
        <taxon>Clostridium</taxon>
    </lineage>
</organism>
<dbReference type="Gene3D" id="1.10.30.50">
    <property type="match status" value="1"/>
</dbReference>
<feature type="domain" description="HNH nuclease" evidence="1">
    <location>
        <begin position="279"/>
        <end position="332"/>
    </location>
</feature>
<keyword evidence="2" id="KW-0378">Hydrolase</keyword>
<keyword evidence="2" id="KW-0255">Endonuclease</keyword>
<keyword evidence="2" id="KW-0540">Nuclease</keyword>
<dbReference type="EMBL" id="SVCM01000098">
    <property type="protein sequence ID" value="MBE6060278.1"/>
    <property type="molecule type" value="Genomic_DNA"/>
</dbReference>
<evidence type="ECO:0000259" key="1">
    <source>
        <dbReference type="Pfam" id="PF13395"/>
    </source>
</evidence>
<dbReference type="GO" id="GO:0004519">
    <property type="term" value="F:endonuclease activity"/>
    <property type="evidence" value="ECO:0007669"/>
    <property type="project" value="UniProtKB-KW"/>
</dbReference>
<dbReference type="AlphaFoldDB" id="A0A927W4B6"/>
<dbReference type="Pfam" id="PF13395">
    <property type="entry name" value="HNH_4"/>
    <property type="match status" value="1"/>
</dbReference>
<comment type="caution">
    <text evidence="2">The sequence shown here is derived from an EMBL/GenBank/DDBJ whole genome shotgun (WGS) entry which is preliminary data.</text>
</comment>